<reference evidence="1 2" key="1">
    <citation type="submission" date="2018-03" db="EMBL/GenBank/DDBJ databases">
        <authorList>
            <person name="Nguyen K."/>
            <person name="Fouts D."/>
            <person name="Sutton G."/>
        </authorList>
    </citation>
    <scope>NUCLEOTIDE SEQUENCE [LARGE SCALE GENOMIC DNA]</scope>
    <source>
        <strain evidence="1 2">AU17135</strain>
    </source>
</reference>
<dbReference type="EMBL" id="PVFZ01000035">
    <property type="protein sequence ID" value="PRF23610.1"/>
    <property type="molecule type" value="Genomic_DNA"/>
</dbReference>
<name>A0A8E2RVQ4_9BURK</name>
<evidence type="ECO:0008006" key="3">
    <source>
        <dbReference type="Google" id="ProtNLM"/>
    </source>
</evidence>
<comment type="caution">
    <text evidence="1">The sequence shown here is derived from an EMBL/GenBank/DDBJ whole genome shotgun (WGS) entry which is preliminary data.</text>
</comment>
<organism evidence="1 2">
    <name type="scientific">Burkholderia multivorans</name>
    <dbReference type="NCBI Taxonomy" id="87883"/>
    <lineage>
        <taxon>Bacteria</taxon>
        <taxon>Pseudomonadati</taxon>
        <taxon>Pseudomonadota</taxon>
        <taxon>Betaproteobacteria</taxon>
        <taxon>Burkholderiales</taxon>
        <taxon>Burkholderiaceae</taxon>
        <taxon>Burkholderia</taxon>
        <taxon>Burkholderia cepacia complex</taxon>
    </lineage>
</organism>
<dbReference type="AlphaFoldDB" id="A0A8E2RVQ4"/>
<dbReference type="Proteomes" id="UP000237686">
    <property type="component" value="Unassembled WGS sequence"/>
</dbReference>
<sequence length="120" mass="14145">MHMENDLSPELREYLKQCGFSKRVITKCTLDTRLYHDLDVYGDVAEGCITVLSEQYRVDISAFEFDKYFPPEFVGENPFIRTLLWAVPFLGWTVRRRGEYSALTMRMIDNAIRTGRWHEA</sequence>
<evidence type="ECO:0000313" key="1">
    <source>
        <dbReference type="EMBL" id="PRF23610.1"/>
    </source>
</evidence>
<evidence type="ECO:0000313" key="2">
    <source>
        <dbReference type="Proteomes" id="UP000237686"/>
    </source>
</evidence>
<dbReference type="Pfam" id="PF07377">
    <property type="entry name" value="DUF1493"/>
    <property type="match status" value="1"/>
</dbReference>
<dbReference type="InterPro" id="IPR010862">
    <property type="entry name" value="DUF1493"/>
</dbReference>
<protein>
    <recommendedName>
        <fullName evidence="3">DUF1493 family protein</fullName>
    </recommendedName>
</protein>
<gene>
    <name evidence="1" type="ORF">C6P98_13305</name>
</gene>
<proteinExistence type="predicted"/>
<accession>A0A8E2RVQ4</accession>